<evidence type="ECO:0000313" key="1">
    <source>
        <dbReference type="EMBL" id="UXY14493.1"/>
    </source>
</evidence>
<accession>A0ABY6DJS9</accession>
<proteinExistence type="predicted"/>
<organism evidence="1 2">
    <name type="scientific">Chitiniphilus purpureus</name>
    <dbReference type="NCBI Taxonomy" id="2981137"/>
    <lineage>
        <taxon>Bacteria</taxon>
        <taxon>Pseudomonadati</taxon>
        <taxon>Pseudomonadota</taxon>
        <taxon>Betaproteobacteria</taxon>
        <taxon>Neisseriales</taxon>
        <taxon>Chitinibacteraceae</taxon>
        <taxon>Chitiniphilus</taxon>
    </lineage>
</organism>
<dbReference type="Proteomes" id="UP001061302">
    <property type="component" value="Chromosome"/>
</dbReference>
<evidence type="ECO:0000313" key="2">
    <source>
        <dbReference type="Proteomes" id="UP001061302"/>
    </source>
</evidence>
<name>A0ABY6DJS9_9NEIS</name>
<dbReference type="EMBL" id="CP106753">
    <property type="protein sequence ID" value="UXY14493.1"/>
    <property type="molecule type" value="Genomic_DNA"/>
</dbReference>
<keyword evidence="2" id="KW-1185">Reference proteome</keyword>
<evidence type="ECO:0008006" key="3">
    <source>
        <dbReference type="Google" id="ProtNLM"/>
    </source>
</evidence>
<sequence>MRPWLVWLLMLVAGGALAERMDVVTLRHRPAAELLPVLRDSVPDAAIQAHHNQLIVRSPDTATYEQVLALLDRLDIAARNLSVTVEQREGHSRAGRALGLEGVAISNRGVGVGLRLFGGGTRDEGVSTQRVRVLDGGHAFIRLGSERFQPQVAVATRSGHGVVLGGGQWIATGSGFWAEPRLLGDHSVLLRLYPEQSRFGPEGSIEQHSAYSEVRGTLGEWLPVGQSSIAGASRSRGSHTGDSTAHSTYTVWVKIDSAP</sequence>
<reference evidence="1" key="1">
    <citation type="submission" date="2022-10" db="EMBL/GenBank/DDBJ databases">
        <title>Chitiniphilus purpureus sp. nov., a novel chitin-degrading bacterium isolated from crawfish pond sediment.</title>
        <authorList>
            <person name="Li K."/>
        </authorList>
    </citation>
    <scope>NUCLEOTIDE SEQUENCE</scope>
    <source>
        <strain evidence="1">CD1</strain>
    </source>
</reference>
<protein>
    <recommendedName>
        <fullName evidence="3">NolW-like domain-containing protein</fullName>
    </recommendedName>
</protein>
<dbReference type="RefSeq" id="WP_263123793.1">
    <property type="nucleotide sequence ID" value="NZ_CP106753.1"/>
</dbReference>
<gene>
    <name evidence="1" type="ORF">N8I74_14370</name>
</gene>